<sequence length="130" mass="15120">MDLANCLRCGRLFAKAFRDICPACIKEIEQEYTRCTDYLRHNRHVTMHELSEATDVSVRQITSFIREGRISIASHENISYKCEACDTNIREGHLCENCRRRLQSDLKNSERVSRSTDESQQGSVTYRITE</sequence>
<evidence type="ECO:0000256" key="1">
    <source>
        <dbReference type="SAM" id="MobiDB-lite"/>
    </source>
</evidence>
<dbReference type="Proteomes" id="UP000193834">
    <property type="component" value="Unassembled WGS sequence"/>
</dbReference>
<dbReference type="AlphaFoldDB" id="A0A1X7KWU2"/>
<organism evidence="2 3">
    <name type="scientific">Paenibacillus aquistagni</name>
    <dbReference type="NCBI Taxonomy" id="1852522"/>
    <lineage>
        <taxon>Bacteria</taxon>
        <taxon>Bacillati</taxon>
        <taxon>Bacillota</taxon>
        <taxon>Bacilli</taxon>
        <taxon>Bacillales</taxon>
        <taxon>Paenibacillaceae</taxon>
        <taxon>Paenibacillus</taxon>
    </lineage>
</organism>
<dbReference type="EMBL" id="FXAZ01000003">
    <property type="protein sequence ID" value="SMG45905.1"/>
    <property type="molecule type" value="Genomic_DNA"/>
</dbReference>
<keyword evidence="2" id="KW-0969">Cilium</keyword>
<dbReference type="STRING" id="1852522.SAMN06295960_2799"/>
<name>A0A1X7KWU2_9BACL</name>
<evidence type="ECO:0000313" key="2">
    <source>
        <dbReference type="EMBL" id="SMG45905.1"/>
    </source>
</evidence>
<dbReference type="RefSeq" id="WP_085494959.1">
    <property type="nucleotide sequence ID" value="NZ_FXAZ01000003.1"/>
</dbReference>
<evidence type="ECO:0000313" key="3">
    <source>
        <dbReference type="Proteomes" id="UP000193834"/>
    </source>
</evidence>
<proteinExistence type="predicted"/>
<feature type="region of interest" description="Disordered" evidence="1">
    <location>
        <begin position="109"/>
        <end position="130"/>
    </location>
</feature>
<protein>
    <submittedName>
        <fullName evidence="2">Flagellar operon protein TIGR03826</fullName>
    </submittedName>
</protein>
<gene>
    <name evidence="2" type="ORF">SAMN06295960_2799</name>
</gene>
<dbReference type="OrthoDB" id="1739831at2"/>
<keyword evidence="2" id="KW-0282">Flagellum</keyword>
<accession>A0A1X7KWU2</accession>
<feature type="compositionally biased region" description="Polar residues" evidence="1">
    <location>
        <begin position="118"/>
        <end position="130"/>
    </location>
</feature>
<keyword evidence="3" id="KW-1185">Reference proteome</keyword>
<keyword evidence="2" id="KW-0966">Cell projection</keyword>
<dbReference type="NCBIfam" id="TIGR03826">
    <property type="entry name" value="YvyF"/>
    <property type="match status" value="1"/>
</dbReference>
<reference evidence="2 3" key="1">
    <citation type="submission" date="2017-04" db="EMBL/GenBank/DDBJ databases">
        <authorList>
            <person name="Afonso C.L."/>
            <person name="Miller P.J."/>
            <person name="Scott M.A."/>
            <person name="Spackman E."/>
            <person name="Goraichik I."/>
            <person name="Dimitrov K.M."/>
            <person name="Suarez D.L."/>
            <person name="Swayne D.E."/>
        </authorList>
    </citation>
    <scope>NUCLEOTIDE SEQUENCE [LARGE SCALE GENOMIC DNA]</scope>
    <source>
        <strain evidence="2 3">11</strain>
    </source>
</reference>
<dbReference type="InterPro" id="IPR022258">
    <property type="entry name" value="Flagellar_operon_YvyF"/>
</dbReference>